<dbReference type="EnsemblMetazoa" id="AQUA010987-RA">
    <property type="protein sequence ID" value="AQUA010987-PA"/>
    <property type="gene ID" value="AQUA010987"/>
</dbReference>
<organism evidence="2 3">
    <name type="scientific">Anopheles quadriannulatus</name>
    <name type="common">Mosquito</name>
    <dbReference type="NCBI Taxonomy" id="34691"/>
    <lineage>
        <taxon>Eukaryota</taxon>
        <taxon>Metazoa</taxon>
        <taxon>Ecdysozoa</taxon>
        <taxon>Arthropoda</taxon>
        <taxon>Hexapoda</taxon>
        <taxon>Insecta</taxon>
        <taxon>Pterygota</taxon>
        <taxon>Neoptera</taxon>
        <taxon>Endopterygota</taxon>
        <taxon>Diptera</taxon>
        <taxon>Nematocera</taxon>
        <taxon>Culicoidea</taxon>
        <taxon>Culicidae</taxon>
        <taxon>Anophelinae</taxon>
        <taxon>Anopheles</taxon>
    </lineage>
</organism>
<reference evidence="2" key="1">
    <citation type="submission" date="2020-05" db="UniProtKB">
        <authorList>
            <consortium name="EnsemblMetazoa"/>
        </authorList>
    </citation>
    <scope>IDENTIFICATION</scope>
    <source>
        <strain evidence="2">SANGQUA</strain>
    </source>
</reference>
<keyword evidence="3" id="KW-1185">Reference proteome</keyword>
<feature type="region of interest" description="Disordered" evidence="1">
    <location>
        <begin position="19"/>
        <end position="41"/>
    </location>
</feature>
<accession>A0A182XM91</accession>
<proteinExistence type="predicted"/>
<protein>
    <submittedName>
        <fullName evidence="2">Uncharacterized protein</fullName>
    </submittedName>
</protein>
<evidence type="ECO:0000313" key="3">
    <source>
        <dbReference type="Proteomes" id="UP000076407"/>
    </source>
</evidence>
<sequence length="113" mass="13117">METFMMLDETDFNRLKLNTGQRKKIQKQQRESQARKTNLSSADLEIYEESTCNQYEEAASPSLEKDFDIDLVLKQTPEGREIIETLKENHAIAIALTRSITKVLSDYLIKRYG</sequence>
<dbReference type="Proteomes" id="UP000076407">
    <property type="component" value="Unassembled WGS sequence"/>
</dbReference>
<dbReference type="AlphaFoldDB" id="A0A182XM91"/>
<name>A0A182XM91_ANOQN</name>
<evidence type="ECO:0000256" key="1">
    <source>
        <dbReference type="SAM" id="MobiDB-lite"/>
    </source>
</evidence>
<dbReference type="VEuPathDB" id="VectorBase:AQUA010987"/>
<evidence type="ECO:0000313" key="2">
    <source>
        <dbReference type="EnsemblMetazoa" id="AQUA010987-PA"/>
    </source>
</evidence>